<feature type="compositionally biased region" description="Low complexity" evidence="1">
    <location>
        <begin position="134"/>
        <end position="148"/>
    </location>
</feature>
<dbReference type="EMBL" id="GGEC01089976">
    <property type="protein sequence ID" value="MBX70460.1"/>
    <property type="molecule type" value="Transcribed_RNA"/>
</dbReference>
<evidence type="ECO:0000259" key="2">
    <source>
        <dbReference type="Pfam" id="PF25597"/>
    </source>
</evidence>
<proteinExistence type="predicted"/>
<evidence type="ECO:0000256" key="1">
    <source>
        <dbReference type="SAM" id="MobiDB-lite"/>
    </source>
</evidence>
<accession>A0A2P2QTV9</accession>
<organism evidence="3">
    <name type="scientific">Rhizophora mucronata</name>
    <name type="common">Asiatic mangrove</name>
    <dbReference type="NCBI Taxonomy" id="61149"/>
    <lineage>
        <taxon>Eukaryota</taxon>
        <taxon>Viridiplantae</taxon>
        <taxon>Streptophyta</taxon>
        <taxon>Embryophyta</taxon>
        <taxon>Tracheophyta</taxon>
        <taxon>Spermatophyta</taxon>
        <taxon>Magnoliopsida</taxon>
        <taxon>eudicotyledons</taxon>
        <taxon>Gunneridae</taxon>
        <taxon>Pentapetalae</taxon>
        <taxon>rosids</taxon>
        <taxon>fabids</taxon>
        <taxon>Malpighiales</taxon>
        <taxon>Rhizophoraceae</taxon>
        <taxon>Rhizophora</taxon>
    </lineage>
</organism>
<name>A0A2P2QTV9_RHIMU</name>
<dbReference type="AlphaFoldDB" id="A0A2P2QTV9"/>
<sequence length="292" mass="32951">MINRLPSRVLDFKTLMAVLSNFYPHLRITNNLIPRIFGCTSFVHVHNQQRGKLDSRAIKCVFLGYSSTQKGYKCYHHPSRKTYILVDITFVENKPFFPQSYLQGEKSLVDDLNLDLPPNNLPIQAPTCDQPIPDQSTSDQSASNSDQQAPPELVRATSILDSPSTIEPIPEQESTSISPLIYDSMRFSQVDSRKIAIPDQTQVQDFHPGFANEFPVSSDSPLHKQSIDMPENDLHLPIAIRKGTRECTKQPLYPLSHYMSLDHLSPSHKDFIVSLNTFSIPSTLSEALSKKE</sequence>
<evidence type="ECO:0000313" key="3">
    <source>
        <dbReference type="EMBL" id="MBX70460.1"/>
    </source>
</evidence>
<feature type="domain" description="Retroviral polymerase SH3-like" evidence="2">
    <location>
        <begin position="39"/>
        <end position="99"/>
    </location>
</feature>
<protein>
    <recommendedName>
        <fullName evidence="2">Retroviral polymerase SH3-like domain-containing protein</fullName>
    </recommendedName>
</protein>
<dbReference type="InterPro" id="IPR057670">
    <property type="entry name" value="SH3_retrovirus"/>
</dbReference>
<feature type="region of interest" description="Disordered" evidence="1">
    <location>
        <begin position="120"/>
        <end position="151"/>
    </location>
</feature>
<dbReference type="Pfam" id="PF25597">
    <property type="entry name" value="SH3_retrovirus"/>
    <property type="match status" value="1"/>
</dbReference>
<reference evidence="3" key="1">
    <citation type="submission" date="2018-02" db="EMBL/GenBank/DDBJ databases">
        <title>Rhizophora mucronata_Transcriptome.</title>
        <authorList>
            <person name="Meera S.P."/>
            <person name="Sreeshan A."/>
            <person name="Augustine A."/>
        </authorList>
    </citation>
    <scope>NUCLEOTIDE SEQUENCE</scope>
    <source>
        <tissue evidence="3">Leaf</tissue>
    </source>
</reference>